<dbReference type="SMART" id="SM00739">
    <property type="entry name" value="KOW"/>
    <property type="match status" value="1"/>
</dbReference>
<organism evidence="7 8">
    <name type="scientific">Candidatus Chisholmbacteria bacterium RIFCSPHIGHO2_01_FULL_52_32</name>
    <dbReference type="NCBI Taxonomy" id="1797591"/>
    <lineage>
        <taxon>Bacteria</taxon>
        <taxon>Candidatus Chisholmiibacteriota</taxon>
    </lineage>
</organism>
<dbReference type="SUPFAM" id="SSF50104">
    <property type="entry name" value="Translation proteins SH3-like domain"/>
    <property type="match status" value="1"/>
</dbReference>
<dbReference type="GO" id="GO:1990904">
    <property type="term" value="C:ribonucleoprotein complex"/>
    <property type="evidence" value="ECO:0007669"/>
    <property type="project" value="UniProtKB-KW"/>
</dbReference>
<name>A0A1G1VU04_9BACT</name>
<keyword evidence="5" id="KW-0699">rRNA-binding</keyword>
<comment type="similarity">
    <text evidence="1 5">Belongs to the universal ribosomal protein uL24 family.</text>
</comment>
<dbReference type="Pfam" id="PF00467">
    <property type="entry name" value="KOW"/>
    <property type="match status" value="1"/>
</dbReference>
<protein>
    <recommendedName>
        <fullName evidence="4 5">Large ribosomal subunit protein uL24</fullName>
    </recommendedName>
</protein>
<evidence type="ECO:0000313" key="8">
    <source>
        <dbReference type="Proteomes" id="UP000179233"/>
    </source>
</evidence>
<reference evidence="7 8" key="1">
    <citation type="journal article" date="2016" name="Nat. Commun.">
        <title>Thousands of microbial genomes shed light on interconnected biogeochemical processes in an aquifer system.</title>
        <authorList>
            <person name="Anantharaman K."/>
            <person name="Brown C.T."/>
            <person name="Hug L.A."/>
            <person name="Sharon I."/>
            <person name="Castelle C.J."/>
            <person name="Probst A.J."/>
            <person name="Thomas B.C."/>
            <person name="Singh A."/>
            <person name="Wilkins M.J."/>
            <person name="Karaoz U."/>
            <person name="Brodie E.L."/>
            <person name="Williams K.H."/>
            <person name="Hubbard S.S."/>
            <person name="Banfield J.F."/>
        </authorList>
    </citation>
    <scope>NUCLEOTIDE SEQUENCE [LARGE SCALE GENOMIC DNA]</scope>
</reference>
<dbReference type="PANTHER" id="PTHR12903">
    <property type="entry name" value="MITOCHONDRIAL RIBOSOMAL PROTEIN L24"/>
    <property type="match status" value="1"/>
</dbReference>
<dbReference type="Proteomes" id="UP000179233">
    <property type="component" value="Unassembled WGS sequence"/>
</dbReference>
<dbReference type="InterPro" id="IPR057264">
    <property type="entry name" value="Ribosomal_uL24_C"/>
</dbReference>
<evidence type="ECO:0000256" key="2">
    <source>
        <dbReference type="ARBA" id="ARBA00022980"/>
    </source>
</evidence>
<gene>
    <name evidence="5" type="primary">rplX</name>
    <name evidence="7" type="ORF">A2786_05110</name>
</gene>
<keyword evidence="2 5" id="KW-0689">Ribosomal protein</keyword>
<keyword evidence="3 5" id="KW-0687">Ribonucleoprotein</keyword>
<evidence type="ECO:0000256" key="1">
    <source>
        <dbReference type="ARBA" id="ARBA00010618"/>
    </source>
</evidence>
<feature type="domain" description="KOW" evidence="6">
    <location>
        <begin position="2"/>
        <end position="29"/>
    </location>
</feature>
<dbReference type="GO" id="GO:0019843">
    <property type="term" value="F:rRNA binding"/>
    <property type="evidence" value="ECO:0007669"/>
    <property type="project" value="UniProtKB-UniRule"/>
</dbReference>
<keyword evidence="5" id="KW-0694">RNA-binding</keyword>
<evidence type="ECO:0000313" key="7">
    <source>
        <dbReference type="EMBL" id="OGY18840.1"/>
    </source>
</evidence>
<dbReference type="GO" id="GO:0005840">
    <property type="term" value="C:ribosome"/>
    <property type="evidence" value="ECO:0007669"/>
    <property type="project" value="UniProtKB-KW"/>
</dbReference>
<evidence type="ECO:0000256" key="3">
    <source>
        <dbReference type="ARBA" id="ARBA00023274"/>
    </source>
</evidence>
<dbReference type="InterPro" id="IPR014722">
    <property type="entry name" value="Rib_uL2_dom2"/>
</dbReference>
<sequence>MKLKIADIVKITAGKDRGKTGKVQKVDPRLMRVLVEGVNKYKKHVKARGQGKPGGIVDRERALPMGNVALICPTCKQITRVGYKMETSGGKTRICRKCKANI</sequence>
<dbReference type="GO" id="GO:0006412">
    <property type="term" value="P:translation"/>
    <property type="evidence" value="ECO:0007669"/>
    <property type="project" value="UniProtKB-UniRule"/>
</dbReference>
<evidence type="ECO:0000259" key="6">
    <source>
        <dbReference type="SMART" id="SM00739"/>
    </source>
</evidence>
<comment type="function">
    <text evidence="5">One of two assembly initiator proteins, it binds directly to the 5'-end of the 23S rRNA, where it nucleates assembly of the 50S subunit.</text>
</comment>
<dbReference type="InterPro" id="IPR041988">
    <property type="entry name" value="Ribosomal_uL24_KOW"/>
</dbReference>
<evidence type="ECO:0000256" key="4">
    <source>
        <dbReference type="ARBA" id="ARBA00035206"/>
    </source>
</evidence>
<dbReference type="CDD" id="cd06089">
    <property type="entry name" value="KOW_RPL26"/>
    <property type="match status" value="1"/>
</dbReference>
<dbReference type="GO" id="GO:0003735">
    <property type="term" value="F:structural constituent of ribosome"/>
    <property type="evidence" value="ECO:0007669"/>
    <property type="project" value="InterPro"/>
</dbReference>
<dbReference type="Gene3D" id="2.30.30.30">
    <property type="match status" value="1"/>
</dbReference>
<dbReference type="AlphaFoldDB" id="A0A1G1VU04"/>
<accession>A0A1G1VU04</accession>
<comment type="caution">
    <text evidence="7">The sequence shown here is derived from an EMBL/GenBank/DDBJ whole genome shotgun (WGS) entry which is preliminary data.</text>
</comment>
<dbReference type="InterPro" id="IPR003256">
    <property type="entry name" value="Ribosomal_uL24"/>
</dbReference>
<comment type="function">
    <text evidence="5">One of the proteins that surrounds the polypeptide exit tunnel on the outside of the subunit.</text>
</comment>
<evidence type="ECO:0000256" key="5">
    <source>
        <dbReference type="HAMAP-Rule" id="MF_01326"/>
    </source>
</evidence>
<dbReference type="HAMAP" id="MF_01326_B">
    <property type="entry name" value="Ribosomal_uL24_B"/>
    <property type="match status" value="1"/>
</dbReference>
<dbReference type="Pfam" id="PF17136">
    <property type="entry name" value="ribosomal_L24"/>
    <property type="match status" value="1"/>
</dbReference>
<dbReference type="NCBIfam" id="TIGR01079">
    <property type="entry name" value="rplX_bact"/>
    <property type="match status" value="1"/>
</dbReference>
<dbReference type="InterPro" id="IPR008991">
    <property type="entry name" value="Translation_prot_SH3-like_sf"/>
</dbReference>
<comment type="subunit">
    <text evidence="5">Part of the 50S ribosomal subunit.</text>
</comment>
<dbReference type="EMBL" id="MHCJ01000003">
    <property type="protein sequence ID" value="OGY18840.1"/>
    <property type="molecule type" value="Genomic_DNA"/>
</dbReference>
<proteinExistence type="inferred from homology"/>
<dbReference type="InterPro" id="IPR005824">
    <property type="entry name" value="KOW"/>
</dbReference>